<dbReference type="AlphaFoldDB" id="A0A8S2NPM8"/>
<accession>A0A8S2NPM8</accession>
<reference evidence="2" key="1">
    <citation type="submission" date="2021-02" db="EMBL/GenBank/DDBJ databases">
        <authorList>
            <person name="Nowell W R."/>
        </authorList>
    </citation>
    <scope>NUCLEOTIDE SEQUENCE</scope>
</reference>
<name>A0A8S2NPM8_9BILA</name>
<dbReference type="EMBL" id="CAJNOK010014268">
    <property type="protein sequence ID" value="CAF1201184.1"/>
    <property type="molecule type" value="Genomic_DNA"/>
</dbReference>
<dbReference type="Proteomes" id="UP000682733">
    <property type="component" value="Unassembled WGS sequence"/>
</dbReference>
<dbReference type="Proteomes" id="UP000677228">
    <property type="component" value="Unassembled WGS sequence"/>
</dbReference>
<protein>
    <submittedName>
        <fullName evidence="2">Uncharacterized protein</fullName>
    </submittedName>
</protein>
<gene>
    <name evidence="1" type="ORF">OVA965_LOCUS23993</name>
    <name evidence="2" type="ORF">TMI583_LOCUS24713</name>
</gene>
<proteinExistence type="predicted"/>
<evidence type="ECO:0000313" key="1">
    <source>
        <dbReference type="EMBL" id="CAF1201184.1"/>
    </source>
</evidence>
<organism evidence="2 3">
    <name type="scientific">Didymodactylos carnosus</name>
    <dbReference type="NCBI Taxonomy" id="1234261"/>
    <lineage>
        <taxon>Eukaryota</taxon>
        <taxon>Metazoa</taxon>
        <taxon>Spiralia</taxon>
        <taxon>Gnathifera</taxon>
        <taxon>Rotifera</taxon>
        <taxon>Eurotatoria</taxon>
        <taxon>Bdelloidea</taxon>
        <taxon>Philodinida</taxon>
        <taxon>Philodinidae</taxon>
        <taxon>Didymodactylos</taxon>
    </lineage>
</organism>
<dbReference type="EMBL" id="CAJOBA010035800">
    <property type="protein sequence ID" value="CAF4011079.1"/>
    <property type="molecule type" value="Genomic_DNA"/>
</dbReference>
<feature type="non-terminal residue" evidence="2">
    <location>
        <position position="70"/>
    </location>
</feature>
<comment type="caution">
    <text evidence="2">The sequence shown here is derived from an EMBL/GenBank/DDBJ whole genome shotgun (WGS) entry which is preliminary data.</text>
</comment>
<evidence type="ECO:0000313" key="2">
    <source>
        <dbReference type="EMBL" id="CAF4011079.1"/>
    </source>
</evidence>
<evidence type="ECO:0000313" key="3">
    <source>
        <dbReference type="Proteomes" id="UP000682733"/>
    </source>
</evidence>
<sequence>MTTAMEIGEVSAYVSDEKINTNEIVNNGNKKRGKKRQRSWMKEMVCNNVKEVEEAVINENQWSKLLQTAT</sequence>